<dbReference type="PANTHER" id="PTHR43364:SF4">
    <property type="entry name" value="NAD(P)-LINKED OXIDOREDUCTASE SUPERFAMILY PROTEIN"/>
    <property type="match status" value="1"/>
</dbReference>
<evidence type="ECO:0000256" key="1">
    <source>
        <dbReference type="ARBA" id="ARBA00023002"/>
    </source>
</evidence>
<dbReference type="InterPro" id="IPR036812">
    <property type="entry name" value="NAD(P)_OxRdtase_dom_sf"/>
</dbReference>
<dbReference type="InterPro" id="IPR050523">
    <property type="entry name" value="AKR_Detox_Biosynth"/>
</dbReference>
<name>A0A0N1IUR2_9EURY</name>
<dbReference type="AlphaFoldDB" id="A0A0N1IUR2"/>
<dbReference type="PATRIC" id="fig|1705562.3.peg.2534"/>
<dbReference type="Gene3D" id="3.20.20.100">
    <property type="entry name" value="NADP-dependent oxidoreductase domain"/>
    <property type="match status" value="1"/>
</dbReference>
<dbReference type="PANTHER" id="PTHR43364">
    <property type="entry name" value="NADH-SPECIFIC METHYLGLYOXAL REDUCTASE-RELATED"/>
    <property type="match status" value="1"/>
</dbReference>
<evidence type="ECO:0000313" key="4">
    <source>
        <dbReference type="Proteomes" id="UP000037729"/>
    </source>
</evidence>
<dbReference type="InterPro" id="IPR023210">
    <property type="entry name" value="NADP_OxRdtase_dom"/>
</dbReference>
<gene>
    <name evidence="3" type="ORF">AMS69_07335</name>
</gene>
<dbReference type="RefSeq" id="WP_053967416.1">
    <property type="nucleotide sequence ID" value="NZ_LIUF01000002.1"/>
</dbReference>
<protein>
    <submittedName>
        <fullName evidence="3">Aryl-alcohol dehydrogenase</fullName>
    </submittedName>
</protein>
<sequence length="343" mass="38875">MEYTRLGSTGTTVSQLCFGTWRFGRETGGVVETDREEAHELLDAAWERGINFIDTANVYGNPNGTSEEYIGEWLEDYDREDFVIASKVYFPFDGRGEPGPNDSGLGRKHIRAQIQGTLDRLDTDYLDLYYIHRWDEHSDIEETLSTLDDLVRAGKVHHLGASTMAAWQLTKALWKSDVEDYERFEVTQPLFHAGYRDDVKEYLDVCADQNMAVCPYSPLAGGFLTGKYERTDDDDPTAFEGPEGARGSLSDRFEDFYLSERGWHVLDELRAVADELDATPAQVALRWLIEQPDITCVPIVGARTVDQLDENVGATDISLSDEQFNRIVSARYADDGERWGHRE</sequence>
<evidence type="ECO:0000259" key="2">
    <source>
        <dbReference type="Pfam" id="PF00248"/>
    </source>
</evidence>
<dbReference type="STRING" id="1705562.AMS69_07335"/>
<dbReference type="Proteomes" id="UP000037729">
    <property type="component" value="Unassembled WGS sequence"/>
</dbReference>
<dbReference type="OrthoDB" id="7236at2157"/>
<dbReference type="EMBL" id="LIUF01000002">
    <property type="protein sequence ID" value="KOX93726.1"/>
    <property type="molecule type" value="Genomic_DNA"/>
</dbReference>
<dbReference type="SUPFAM" id="SSF51430">
    <property type="entry name" value="NAD(P)-linked oxidoreductase"/>
    <property type="match status" value="1"/>
</dbReference>
<dbReference type="GO" id="GO:0005829">
    <property type="term" value="C:cytosol"/>
    <property type="evidence" value="ECO:0007669"/>
    <property type="project" value="UniProtKB-ARBA"/>
</dbReference>
<organism evidence="3 4">
    <name type="scientific">Haloarcula rubripromontorii</name>
    <dbReference type="NCBI Taxonomy" id="1705562"/>
    <lineage>
        <taxon>Archaea</taxon>
        <taxon>Methanobacteriati</taxon>
        <taxon>Methanobacteriota</taxon>
        <taxon>Stenosarchaea group</taxon>
        <taxon>Halobacteria</taxon>
        <taxon>Halobacteriales</taxon>
        <taxon>Haloarculaceae</taxon>
        <taxon>Haloarcula</taxon>
    </lineage>
</organism>
<evidence type="ECO:0000313" key="3">
    <source>
        <dbReference type="EMBL" id="KOX93726.1"/>
    </source>
</evidence>
<keyword evidence="4" id="KW-1185">Reference proteome</keyword>
<dbReference type="FunFam" id="3.20.20.100:FF:000004">
    <property type="entry name" value="Oxidoreductase, aldo/keto reductase"/>
    <property type="match status" value="1"/>
</dbReference>
<keyword evidence="1" id="KW-0560">Oxidoreductase</keyword>
<dbReference type="GO" id="GO:0016491">
    <property type="term" value="F:oxidoreductase activity"/>
    <property type="evidence" value="ECO:0007669"/>
    <property type="project" value="UniProtKB-KW"/>
</dbReference>
<accession>A0A0N1IUR2</accession>
<proteinExistence type="predicted"/>
<feature type="domain" description="NADP-dependent oxidoreductase" evidence="2">
    <location>
        <begin position="16"/>
        <end position="329"/>
    </location>
</feature>
<dbReference type="Pfam" id="PF00248">
    <property type="entry name" value="Aldo_ket_red"/>
    <property type="match status" value="1"/>
</dbReference>
<comment type="caution">
    <text evidence="3">The sequence shown here is derived from an EMBL/GenBank/DDBJ whole genome shotgun (WGS) entry which is preliminary data.</text>
</comment>
<reference evidence="3 4" key="1">
    <citation type="submission" date="2015-08" db="EMBL/GenBank/DDBJ databases">
        <title>Genomes of Isolates from Cabo Rojo, PR.</title>
        <authorList>
            <person name="Sanchez-Nieves R.L."/>
            <person name="Montalvo-Rodriguez R."/>
        </authorList>
    </citation>
    <scope>NUCLEOTIDE SEQUENCE [LARGE SCALE GENOMIC DNA]</scope>
    <source>
        <strain evidence="3 4">SL3</strain>
    </source>
</reference>